<evidence type="ECO:0000313" key="2">
    <source>
        <dbReference type="Proteomes" id="UP001139089"/>
    </source>
</evidence>
<dbReference type="Proteomes" id="UP001139089">
    <property type="component" value="Unassembled WGS sequence"/>
</dbReference>
<name>A0A9X1NVE5_9HYPH</name>
<dbReference type="EMBL" id="JAJOZR010000009">
    <property type="protein sequence ID" value="MCD7110434.1"/>
    <property type="molecule type" value="Genomic_DNA"/>
</dbReference>
<reference evidence="1" key="1">
    <citation type="submission" date="2021-12" db="EMBL/GenBank/DDBJ databases">
        <authorList>
            <person name="Li Y."/>
        </authorList>
    </citation>
    <scope>NUCLEOTIDE SEQUENCE</scope>
    <source>
        <strain evidence="1">DKSPLA3</strain>
    </source>
</reference>
<evidence type="ECO:0000313" key="1">
    <source>
        <dbReference type="EMBL" id="MCD7110434.1"/>
    </source>
</evidence>
<comment type="caution">
    <text evidence="1">The sequence shown here is derived from an EMBL/GenBank/DDBJ whole genome shotgun (WGS) entry which is preliminary data.</text>
</comment>
<keyword evidence="2" id="KW-1185">Reference proteome</keyword>
<protein>
    <submittedName>
        <fullName evidence="1">Uncharacterized protein</fullName>
    </submittedName>
</protein>
<gene>
    <name evidence="1" type="ORF">LRX75_15450</name>
</gene>
<dbReference type="AlphaFoldDB" id="A0A9X1NVE5"/>
<accession>A0A9X1NVE5</accession>
<proteinExistence type="predicted"/>
<sequence>MLKLKFSQPTRHEKIAKKTPESAVAQAFAHLPQKANVTLVSNPEMSCHAAKKIPKGASPSVAEDCATLSKMALRERYQGEANSHRNMLSRQKAKGAVVHPDFMDFASFLRIVGPMPAKGATLDRIQNADPEYAPGKVRWADKRTQNNNKGDTLVFNYSRTGDTYTSSRIAKLQKVSASTIRKRAERGWTDDEIIEGKRASSKPVAGAVTPMKVSPEIHPVQFVANISTSAAEIAFQREAARFQAHREMYDGEEAVMAPYEDVIAFDERLRDLPLEKYERRFAKFWPSYRPHVIFDAIAESQRQIVSRIDPEYYEAWKQSKAIKAEVVSKL</sequence>
<dbReference type="RefSeq" id="WP_231815641.1">
    <property type="nucleotide sequence ID" value="NZ_JAJOZR010000009.1"/>
</dbReference>
<organism evidence="1 2">
    <name type="scientific">Rhizobium quercicola</name>
    <dbReference type="NCBI Taxonomy" id="2901226"/>
    <lineage>
        <taxon>Bacteria</taxon>
        <taxon>Pseudomonadati</taxon>
        <taxon>Pseudomonadota</taxon>
        <taxon>Alphaproteobacteria</taxon>
        <taxon>Hyphomicrobiales</taxon>
        <taxon>Rhizobiaceae</taxon>
        <taxon>Rhizobium/Agrobacterium group</taxon>
        <taxon>Rhizobium</taxon>
    </lineage>
</organism>